<evidence type="ECO:0000259" key="1">
    <source>
        <dbReference type="PROSITE" id="PS50222"/>
    </source>
</evidence>
<dbReference type="PROSITE" id="PS50222">
    <property type="entry name" value="EF_HAND_2"/>
    <property type="match status" value="1"/>
</dbReference>
<accession>A0ABQ9FC57</accession>
<dbReference type="EMBL" id="JARBDR010000337">
    <property type="protein sequence ID" value="KAJ8314913.1"/>
    <property type="molecule type" value="Genomic_DNA"/>
</dbReference>
<organism evidence="2 3">
    <name type="scientific">Tegillarca granosa</name>
    <name type="common">Malaysian cockle</name>
    <name type="synonym">Anadara granosa</name>
    <dbReference type="NCBI Taxonomy" id="220873"/>
    <lineage>
        <taxon>Eukaryota</taxon>
        <taxon>Metazoa</taxon>
        <taxon>Spiralia</taxon>
        <taxon>Lophotrochozoa</taxon>
        <taxon>Mollusca</taxon>
        <taxon>Bivalvia</taxon>
        <taxon>Autobranchia</taxon>
        <taxon>Pteriomorphia</taxon>
        <taxon>Arcoida</taxon>
        <taxon>Arcoidea</taxon>
        <taxon>Arcidae</taxon>
        <taxon>Tegillarca</taxon>
    </lineage>
</organism>
<sequence>MGWLFLRSYARLLHNLAYIFDTEGLGAIYTSKLLRKLGIDTTRRPKTFGGNECVQRSKDKTHRRSNSQIVTVETEETVTVKNETNNQKASEIRFNHEKFSEKNALNMTEVSTTHNESQTTGNNTKIQTSRKVGIRTEVPQETSMGIDPNKTKVLKAAIKKQVPKLDNIIDCLHYRFEESYNALSTAFNLFDQLEDGYIARLDFRRVLQEFGLNSSVTDLDYFLSRIGLRSIRGQINYKEFLNKFQSKAENSITTRIVTNKQYLSCDKYCLGVITPHEFKSGIEKRLGYLMSERQWEQLKTDVGQDKDGLIPYTKFLQLFDVFPGSWNKRQEGNIDVMQISPDDMPQPSAVNRLKEKAKSYMTQRDISVPRMDGTRTVAEIQKLLDELFKNRMHTFDKHFKEMDRKMMGRMSKWQFGALLKLCGLILTTSELDKIWGTLNVGSDGMYSYSALIRHFIQFKVLPGAEEKQNPIFEDTRELIEAAKLVQRERREHRLKSELEKTTTNISHSHTVEVEHANARESQHEISLIQQNQAPPKPCTTVMNTMQPSYVVTKPLSTKDLLVKCKQDVINNWNGLKSVFKFVDKGGTATITINEMMVSLLRIYEVFFTEY</sequence>
<reference evidence="2 3" key="1">
    <citation type="submission" date="2022-12" db="EMBL/GenBank/DDBJ databases">
        <title>Chromosome-level genome of Tegillarca granosa.</title>
        <authorList>
            <person name="Kim J."/>
        </authorList>
    </citation>
    <scope>NUCLEOTIDE SEQUENCE [LARGE SCALE GENOMIC DNA]</scope>
    <source>
        <strain evidence="2">Teg-2019</strain>
        <tissue evidence="2">Adductor muscle</tissue>
    </source>
</reference>
<dbReference type="SUPFAM" id="SSF47473">
    <property type="entry name" value="EF-hand"/>
    <property type="match status" value="2"/>
</dbReference>
<dbReference type="InterPro" id="IPR011992">
    <property type="entry name" value="EF-hand-dom_pair"/>
</dbReference>
<gene>
    <name evidence="2" type="ORF">KUTeg_007063</name>
</gene>
<feature type="domain" description="EF-hand" evidence="1">
    <location>
        <begin position="178"/>
        <end position="213"/>
    </location>
</feature>
<protein>
    <recommendedName>
        <fullName evidence="1">EF-hand domain-containing protein</fullName>
    </recommendedName>
</protein>
<dbReference type="InterPro" id="IPR002048">
    <property type="entry name" value="EF_hand_dom"/>
</dbReference>
<dbReference type="Gene3D" id="1.10.238.10">
    <property type="entry name" value="EF-hand"/>
    <property type="match status" value="2"/>
</dbReference>
<proteinExistence type="predicted"/>
<evidence type="ECO:0000313" key="3">
    <source>
        <dbReference type="Proteomes" id="UP001217089"/>
    </source>
</evidence>
<keyword evidence="3" id="KW-1185">Reference proteome</keyword>
<dbReference type="PANTHER" id="PTHR20875:SF5">
    <property type="entry name" value="EF-HAND DOMAIN-CONTAINING PROTEIN"/>
    <property type="match status" value="1"/>
</dbReference>
<evidence type="ECO:0000313" key="2">
    <source>
        <dbReference type="EMBL" id="KAJ8314913.1"/>
    </source>
</evidence>
<name>A0ABQ9FC57_TEGGR</name>
<dbReference type="Proteomes" id="UP001217089">
    <property type="component" value="Unassembled WGS sequence"/>
</dbReference>
<dbReference type="InterPro" id="IPR052603">
    <property type="entry name" value="EFCB6"/>
</dbReference>
<dbReference type="PANTHER" id="PTHR20875">
    <property type="entry name" value="EF-HAND CALCIUM-BINDING DOMAIN-CONTAINING PROTEIN 6-RELATED"/>
    <property type="match status" value="1"/>
</dbReference>
<comment type="caution">
    <text evidence="2">The sequence shown here is derived from an EMBL/GenBank/DDBJ whole genome shotgun (WGS) entry which is preliminary data.</text>
</comment>